<dbReference type="AlphaFoldDB" id="A0A382TBV6"/>
<dbReference type="GO" id="GO:0004748">
    <property type="term" value="F:ribonucleoside-diphosphate reductase activity, thioredoxin disulfide as acceptor"/>
    <property type="evidence" value="ECO:0007669"/>
    <property type="project" value="InterPro"/>
</dbReference>
<proteinExistence type="predicted"/>
<name>A0A382TBV6_9ZZZZ</name>
<dbReference type="Pfam" id="PF08471">
    <property type="entry name" value="Ribonuc_red_2_N"/>
    <property type="match status" value="1"/>
</dbReference>
<dbReference type="EMBL" id="UINC01135458">
    <property type="protein sequence ID" value="SVD19610.1"/>
    <property type="molecule type" value="Genomic_DNA"/>
</dbReference>
<gene>
    <name evidence="2" type="ORF">METZ01_LOCUS372464</name>
</gene>
<feature type="domain" description="Ribonucleotide reductase class II vitamin B12-dependent N-terminal" evidence="1">
    <location>
        <begin position="22"/>
        <end position="128"/>
    </location>
</feature>
<dbReference type="InterPro" id="IPR013678">
    <property type="entry name" value="RNR_2_N"/>
</dbReference>
<dbReference type="GO" id="GO:0050897">
    <property type="term" value="F:cobalt ion binding"/>
    <property type="evidence" value="ECO:0007669"/>
    <property type="project" value="InterPro"/>
</dbReference>
<reference evidence="2" key="1">
    <citation type="submission" date="2018-05" db="EMBL/GenBank/DDBJ databases">
        <authorList>
            <person name="Lanie J.A."/>
            <person name="Ng W.-L."/>
            <person name="Kazmierczak K.M."/>
            <person name="Andrzejewski T.M."/>
            <person name="Davidsen T.M."/>
            <person name="Wayne K.J."/>
            <person name="Tettelin H."/>
            <person name="Glass J.I."/>
            <person name="Rusch D."/>
            <person name="Podicherti R."/>
            <person name="Tsui H.-C.T."/>
            <person name="Winkler M.E."/>
        </authorList>
    </citation>
    <scope>NUCLEOTIDE SEQUENCE</scope>
</reference>
<accession>A0A382TBV6</accession>
<protein>
    <recommendedName>
        <fullName evidence="1">Ribonucleotide reductase class II vitamin B12-dependent N-terminal domain-containing protein</fullName>
    </recommendedName>
</protein>
<organism evidence="2">
    <name type="scientific">marine metagenome</name>
    <dbReference type="NCBI Taxonomy" id="408172"/>
    <lineage>
        <taxon>unclassified sequences</taxon>
        <taxon>metagenomes</taxon>
        <taxon>ecological metagenomes</taxon>
    </lineage>
</organism>
<evidence type="ECO:0000313" key="2">
    <source>
        <dbReference type="EMBL" id="SVD19610.1"/>
    </source>
</evidence>
<evidence type="ECO:0000259" key="1">
    <source>
        <dbReference type="Pfam" id="PF08471"/>
    </source>
</evidence>
<sequence>MRIDRKFTREFQDPFEGIQFVERVSKINNADGSLVAEIKNVLVPDTWSQVAVDIIAQKYFRKAGVPARLKKKFEPGMPEWLCPSVPDEEALSQIPISDQYTRETTSKEVVHRLAGCWTYCGWKKNCFISMVTKTF</sequence>